<dbReference type="InterPro" id="IPR017455">
    <property type="entry name" value="Znf_FYVE-rel"/>
</dbReference>
<dbReference type="Gene3D" id="3.30.40.10">
    <property type="entry name" value="Zinc/RING finger domain, C3HC4 (zinc finger)"/>
    <property type="match status" value="1"/>
</dbReference>
<evidence type="ECO:0000256" key="3">
    <source>
        <dbReference type="ARBA" id="ARBA00022833"/>
    </source>
</evidence>
<dbReference type="InterPro" id="IPR000582">
    <property type="entry name" value="Acyl-CoA-binding_protein"/>
</dbReference>
<evidence type="ECO:0000259" key="6">
    <source>
        <dbReference type="PROSITE" id="PS50003"/>
    </source>
</evidence>
<dbReference type="InterPro" id="IPR014352">
    <property type="entry name" value="FERM/acyl-CoA-bd_prot_sf"/>
</dbReference>
<dbReference type="InterPro" id="IPR001849">
    <property type="entry name" value="PH_domain"/>
</dbReference>
<dbReference type="SMR" id="A0A6A3LHU7"/>
<dbReference type="PROSITE" id="PS51228">
    <property type="entry name" value="ACB_2"/>
    <property type="match status" value="1"/>
</dbReference>
<evidence type="ECO:0000259" key="8">
    <source>
        <dbReference type="PROSITE" id="PS51228"/>
    </source>
</evidence>
<keyword evidence="3" id="KW-0862">Zinc</keyword>
<dbReference type="GO" id="GO:0008270">
    <property type="term" value="F:zinc ion binding"/>
    <property type="evidence" value="ECO:0007669"/>
    <property type="project" value="UniProtKB-KW"/>
</dbReference>
<dbReference type="PROSITE" id="PS50178">
    <property type="entry name" value="ZF_FYVE"/>
    <property type="match status" value="1"/>
</dbReference>
<dbReference type="SUPFAM" id="SSF50729">
    <property type="entry name" value="PH domain-like"/>
    <property type="match status" value="1"/>
</dbReference>
<feature type="region of interest" description="Disordered" evidence="5">
    <location>
        <begin position="396"/>
        <end position="415"/>
    </location>
</feature>
<dbReference type="GO" id="GO:0000062">
    <property type="term" value="F:fatty-acyl-CoA binding"/>
    <property type="evidence" value="ECO:0007669"/>
    <property type="project" value="InterPro"/>
</dbReference>
<feature type="domain" description="FYVE-type" evidence="7">
    <location>
        <begin position="155"/>
        <end position="217"/>
    </location>
</feature>
<dbReference type="SUPFAM" id="SSF47027">
    <property type="entry name" value="Acyl-CoA binding protein"/>
    <property type="match status" value="1"/>
</dbReference>
<dbReference type="AlphaFoldDB" id="A0A6A3LHU7"/>
<sequence>MLRVYTPPAPEQPPGGSTTEETFLQAEHFVAVVLSRLEKDPMSVSPRLWVFQQQPTANRLWAFKQQALVGSCDAMRGSKKYEEFNPKRNATGVLGFTCCQLVAGDDTKLKLWQKLGDMSPEEAQREYIRVVEDVLPQWQSPPSWDGALLRTWTPDDCSDSCSVCHEAFTFLNRRHHCRRCLSLVCAVCSPHTVPLRVFSEPTGKRQRVCATCFDEIGEAARRSSLTSSGDQVREASVPIPPKDEESSTTEDSATDNGETSSESALASSAAIHLGALEFLQGAYGQGSKVYRKAWHSYFFVLLVRKGSLGMFASQAEHLAGSEPPAAVFKLSGYTLRIRSQPKRPHQFRLTHSSKGGGSPKKPLHFAASSLDEMNGWIAALIKAIAVADELERVEAEERLNGSTIKQTESETATQE</sequence>
<dbReference type="InterPro" id="IPR011011">
    <property type="entry name" value="Znf_FYVE_PHD"/>
</dbReference>
<feature type="domain" description="PH" evidence="6">
    <location>
        <begin position="269"/>
        <end position="385"/>
    </location>
</feature>
<dbReference type="OrthoDB" id="660555at2759"/>
<evidence type="ECO:0000256" key="1">
    <source>
        <dbReference type="ARBA" id="ARBA00022723"/>
    </source>
</evidence>
<dbReference type="InterPro" id="IPR035984">
    <property type="entry name" value="Acyl-CoA-binding_sf"/>
</dbReference>
<evidence type="ECO:0008006" key="15">
    <source>
        <dbReference type="Google" id="ProtNLM"/>
    </source>
</evidence>
<evidence type="ECO:0000313" key="10">
    <source>
        <dbReference type="EMBL" id="KAE9019031.1"/>
    </source>
</evidence>
<dbReference type="InterPro" id="IPR000306">
    <property type="entry name" value="Znf_FYVE"/>
</dbReference>
<organism evidence="10 12">
    <name type="scientific">Phytophthora rubi</name>
    <dbReference type="NCBI Taxonomy" id="129364"/>
    <lineage>
        <taxon>Eukaryota</taxon>
        <taxon>Sar</taxon>
        <taxon>Stramenopiles</taxon>
        <taxon>Oomycota</taxon>
        <taxon>Peronosporomycetes</taxon>
        <taxon>Peronosporales</taxon>
        <taxon>Peronosporaceae</taxon>
        <taxon>Phytophthora</taxon>
    </lineage>
</organism>
<dbReference type="Pfam" id="PF01363">
    <property type="entry name" value="FYVE"/>
    <property type="match status" value="1"/>
</dbReference>
<dbReference type="CDD" id="cd15760">
    <property type="entry name" value="FYVE_scVPS27p_like"/>
    <property type="match status" value="1"/>
</dbReference>
<dbReference type="SUPFAM" id="SSF57903">
    <property type="entry name" value="FYVE/PHD zinc finger"/>
    <property type="match status" value="1"/>
</dbReference>
<name>A0A6A3LHU7_9STRA</name>
<evidence type="ECO:0000313" key="13">
    <source>
        <dbReference type="Proteomes" id="UP000434957"/>
    </source>
</evidence>
<feature type="domain" description="ACB" evidence="8">
    <location>
        <begin position="1"/>
        <end position="140"/>
    </location>
</feature>
<evidence type="ECO:0000256" key="5">
    <source>
        <dbReference type="SAM" id="MobiDB-lite"/>
    </source>
</evidence>
<dbReference type="PANTHER" id="PTHR39490">
    <property type="entry name" value="ARRESTIN DOMAIN-CONTAINING PROTEIN D"/>
    <property type="match status" value="1"/>
</dbReference>
<dbReference type="Pfam" id="PF00169">
    <property type="entry name" value="PH"/>
    <property type="match status" value="1"/>
</dbReference>
<dbReference type="Proteomes" id="UP000429607">
    <property type="component" value="Unassembled WGS sequence"/>
</dbReference>
<reference evidence="12 14" key="1">
    <citation type="submission" date="2018-09" db="EMBL/GenBank/DDBJ databases">
        <title>Genomic investigation of the strawberry pathogen Phytophthora fragariae indicates pathogenicity is determined by transcriptional variation in three key races.</title>
        <authorList>
            <person name="Adams T.M."/>
            <person name="Armitage A.D."/>
            <person name="Sobczyk M.K."/>
            <person name="Bates H.J."/>
            <person name="Dunwell J.M."/>
            <person name="Nellist C.F."/>
            <person name="Harrison R.J."/>
        </authorList>
    </citation>
    <scope>NUCLEOTIDE SEQUENCE [LARGE SCALE GENOMIC DNA]</scope>
    <source>
        <strain evidence="10 12">SCRP249</strain>
        <strain evidence="9 14">SCRP324</strain>
        <strain evidence="11 13">SCRP333</strain>
    </source>
</reference>
<accession>A0A6A3LHU7</accession>
<dbReference type="EMBL" id="QXFV01000982">
    <property type="protein sequence ID" value="KAE9019031.1"/>
    <property type="molecule type" value="Genomic_DNA"/>
</dbReference>
<feature type="compositionally biased region" description="Polar residues" evidence="5">
    <location>
        <begin position="400"/>
        <end position="415"/>
    </location>
</feature>
<dbReference type="EMBL" id="QXFU01001036">
    <property type="protein sequence ID" value="KAE9012667.1"/>
    <property type="molecule type" value="Genomic_DNA"/>
</dbReference>
<keyword evidence="1" id="KW-0479">Metal-binding</keyword>
<dbReference type="PROSITE" id="PS50003">
    <property type="entry name" value="PH_DOMAIN"/>
    <property type="match status" value="1"/>
</dbReference>
<evidence type="ECO:0000256" key="4">
    <source>
        <dbReference type="PROSITE-ProRule" id="PRU00091"/>
    </source>
</evidence>
<dbReference type="Proteomes" id="UP000434957">
    <property type="component" value="Unassembled WGS sequence"/>
</dbReference>
<comment type="caution">
    <text evidence="10">The sequence shown here is derived from an EMBL/GenBank/DDBJ whole genome shotgun (WGS) entry which is preliminary data.</text>
</comment>
<keyword evidence="13" id="KW-1185">Reference proteome</keyword>
<dbReference type="SMART" id="SM00064">
    <property type="entry name" value="FYVE"/>
    <property type="match status" value="1"/>
</dbReference>
<evidence type="ECO:0000313" key="11">
    <source>
        <dbReference type="EMBL" id="KAE9331508.1"/>
    </source>
</evidence>
<keyword evidence="2 4" id="KW-0863">Zinc-finger</keyword>
<evidence type="ECO:0000313" key="12">
    <source>
        <dbReference type="Proteomes" id="UP000429607"/>
    </source>
</evidence>
<evidence type="ECO:0000256" key="2">
    <source>
        <dbReference type="ARBA" id="ARBA00022771"/>
    </source>
</evidence>
<dbReference type="SMART" id="SM00233">
    <property type="entry name" value="PH"/>
    <property type="match status" value="1"/>
</dbReference>
<proteinExistence type="predicted"/>
<protein>
    <recommendedName>
        <fullName evidence="15">FYVE-type domain-containing protein</fullName>
    </recommendedName>
</protein>
<dbReference type="Gene3D" id="2.30.29.30">
    <property type="entry name" value="Pleckstrin-homology domain (PH domain)/Phosphotyrosine-binding domain (PTB)"/>
    <property type="match status" value="1"/>
</dbReference>
<dbReference type="EMBL" id="QXFT01001014">
    <property type="protein sequence ID" value="KAE9331508.1"/>
    <property type="molecule type" value="Genomic_DNA"/>
</dbReference>
<feature type="compositionally biased region" description="Polar residues" evidence="5">
    <location>
        <begin position="249"/>
        <end position="259"/>
    </location>
</feature>
<feature type="region of interest" description="Disordered" evidence="5">
    <location>
        <begin position="223"/>
        <end position="261"/>
    </location>
</feature>
<evidence type="ECO:0000313" key="9">
    <source>
        <dbReference type="EMBL" id="KAE9012667.1"/>
    </source>
</evidence>
<dbReference type="InterPro" id="IPR013083">
    <property type="entry name" value="Znf_RING/FYVE/PHD"/>
</dbReference>
<dbReference type="Proteomes" id="UP000435112">
    <property type="component" value="Unassembled WGS sequence"/>
</dbReference>
<dbReference type="PANTHER" id="PTHR39490:SF8">
    <property type="entry name" value="ZINC FINGER FYVE DOMAIN-CONTAINING PROTEIN 21"/>
    <property type="match status" value="1"/>
</dbReference>
<evidence type="ECO:0000259" key="7">
    <source>
        <dbReference type="PROSITE" id="PS50178"/>
    </source>
</evidence>
<feature type="region of interest" description="Disordered" evidence="5">
    <location>
        <begin position="341"/>
        <end position="361"/>
    </location>
</feature>
<dbReference type="InterPro" id="IPR052113">
    <property type="entry name" value="FYVE-type_Zinc_Finger"/>
</dbReference>
<evidence type="ECO:0000313" key="14">
    <source>
        <dbReference type="Proteomes" id="UP000435112"/>
    </source>
</evidence>
<gene>
    <name evidence="10" type="ORF">PR001_g13980</name>
    <name evidence="9" type="ORF">PR002_g14740</name>
    <name evidence="11" type="ORF">PR003_g14977</name>
</gene>
<dbReference type="Gene3D" id="1.20.80.10">
    <property type="match status" value="1"/>
</dbReference>
<dbReference type="InterPro" id="IPR011993">
    <property type="entry name" value="PH-like_dom_sf"/>
</dbReference>